<dbReference type="RefSeq" id="WP_272461040.1">
    <property type="nucleotide sequence ID" value="NZ_JAPFQL010000011.1"/>
</dbReference>
<organism evidence="3 4">
    <name type="scientific">Intrasporangium calvum</name>
    <dbReference type="NCBI Taxonomy" id="53358"/>
    <lineage>
        <taxon>Bacteria</taxon>
        <taxon>Bacillati</taxon>
        <taxon>Actinomycetota</taxon>
        <taxon>Actinomycetes</taxon>
        <taxon>Micrococcales</taxon>
        <taxon>Intrasporangiaceae</taxon>
        <taxon>Intrasporangium</taxon>
    </lineage>
</organism>
<feature type="region of interest" description="Disordered" evidence="1">
    <location>
        <begin position="53"/>
        <end position="72"/>
    </location>
</feature>
<name>A0ABT5GDX8_9MICO</name>
<reference evidence="3 4" key="1">
    <citation type="submission" date="2022-11" db="EMBL/GenBank/DDBJ databases">
        <title>Anaerobic phenanthrene biodegradation by a DNRA strain PheN6.</title>
        <authorList>
            <person name="Zhang Z."/>
        </authorList>
    </citation>
    <scope>NUCLEOTIDE SEQUENCE [LARGE SCALE GENOMIC DNA]</scope>
    <source>
        <strain evidence="3 4">PheN6</strain>
    </source>
</reference>
<protein>
    <submittedName>
        <fullName evidence="3">Helix-turn-helix domain-containing protein</fullName>
    </submittedName>
</protein>
<proteinExistence type="predicted"/>
<evidence type="ECO:0000313" key="4">
    <source>
        <dbReference type="Proteomes" id="UP001150259"/>
    </source>
</evidence>
<dbReference type="SUPFAM" id="SSF46955">
    <property type="entry name" value="Putative DNA-binding domain"/>
    <property type="match status" value="1"/>
</dbReference>
<dbReference type="InterPro" id="IPR009061">
    <property type="entry name" value="DNA-bd_dom_put_sf"/>
</dbReference>
<dbReference type="EMBL" id="JAPFQL010000011">
    <property type="protein sequence ID" value="MDC5696464.1"/>
    <property type="molecule type" value="Genomic_DNA"/>
</dbReference>
<comment type="caution">
    <text evidence="3">The sequence shown here is derived from an EMBL/GenBank/DDBJ whole genome shotgun (WGS) entry which is preliminary data.</text>
</comment>
<dbReference type="InterPro" id="IPR041657">
    <property type="entry name" value="HTH_17"/>
</dbReference>
<dbReference type="Pfam" id="PF12728">
    <property type="entry name" value="HTH_17"/>
    <property type="match status" value="1"/>
</dbReference>
<keyword evidence="4" id="KW-1185">Reference proteome</keyword>
<sequence length="72" mass="8480">MDELLTLREVADWLRVPEATLRWWRHCRQGPASFRLGRRVMYRQAAVERWLQEQAAGDPTAQASSTPRRRST</sequence>
<accession>A0ABT5GDX8</accession>
<dbReference type="Proteomes" id="UP001150259">
    <property type="component" value="Unassembled WGS sequence"/>
</dbReference>
<evidence type="ECO:0000313" key="3">
    <source>
        <dbReference type="EMBL" id="MDC5696464.1"/>
    </source>
</evidence>
<evidence type="ECO:0000256" key="1">
    <source>
        <dbReference type="SAM" id="MobiDB-lite"/>
    </source>
</evidence>
<gene>
    <name evidence="3" type="ORF">OO014_04280</name>
</gene>
<evidence type="ECO:0000259" key="2">
    <source>
        <dbReference type="Pfam" id="PF12728"/>
    </source>
</evidence>
<feature type="domain" description="Helix-turn-helix" evidence="2">
    <location>
        <begin position="4"/>
        <end position="54"/>
    </location>
</feature>